<dbReference type="Pfam" id="PF00151">
    <property type="entry name" value="Lipase"/>
    <property type="match status" value="1"/>
</dbReference>
<comment type="similarity">
    <text evidence="2 4">Belongs to the AB hydrolase superfamily. Lipase family.</text>
</comment>
<comment type="subcellular location">
    <subcellularLocation>
        <location evidence="1">Secreted</location>
    </subcellularLocation>
</comment>
<name>A0A9Q0MQP4_9DIPT</name>
<dbReference type="InterPro" id="IPR013818">
    <property type="entry name" value="Lipase"/>
</dbReference>
<keyword evidence="5" id="KW-0732">Signal</keyword>
<dbReference type="OrthoDB" id="199913at2759"/>
<evidence type="ECO:0000256" key="2">
    <source>
        <dbReference type="ARBA" id="ARBA00010701"/>
    </source>
</evidence>
<evidence type="ECO:0000313" key="8">
    <source>
        <dbReference type="EMBL" id="KAJ6647589.1"/>
    </source>
</evidence>
<dbReference type="EMBL" id="WJQU01000001">
    <property type="protein sequence ID" value="KAJ6647589.1"/>
    <property type="molecule type" value="Genomic_DNA"/>
</dbReference>
<dbReference type="CDD" id="cd00707">
    <property type="entry name" value="Pancreat_lipase_like"/>
    <property type="match status" value="1"/>
</dbReference>
<gene>
    <name evidence="7" type="primary">liph_3</name>
    <name evidence="8" type="synonym">liph_0</name>
    <name evidence="8" type="ORF">Bhyg_02812</name>
    <name evidence="7" type="ORF">Bhyg_16222</name>
</gene>
<feature type="signal peptide" evidence="5">
    <location>
        <begin position="1"/>
        <end position="17"/>
    </location>
</feature>
<feature type="domain" description="Lipase" evidence="6">
    <location>
        <begin position="46"/>
        <end position="337"/>
    </location>
</feature>
<evidence type="ECO:0000256" key="4">
    <source>
        <dbReference type="RuleBase" id="RU004262"/>
    </source>
</evidence>
<dbReference type="EMBL" id="WJQU01000157">
    <property type="protein sequence ID" value="KAJ6634466.1"/>
    <property type="molecule type" value="Genomic_DNA"/>
</dbReference>
<dbReference type="SUPFAM" id="SSF53474">
    <property type="entry name" value="alpha/beta-Hydrolases"/>
    <property type="match status" value="1"/>
</dbReference>
<dbReference type="InterPro" id="IPR000734">
    <property type="entry name" value="TAG_lipase"/>
</dbReference>
<sequence length="342" mass="36851">MKFEILAITLLAASVGAVPLRTDEANDWQLISDVNGRMHIVDLTATDMEAEPLFNAYNDVVFRLFTRSNPTTPEAQIIRINNNEQLANSFFNVNHPTRFHVHGWNGGGQNTGASIRNAFLNRGDNFNVFTVDWGIGATTPNYILARNRVNDAGNIVAQFIDFLNAYGLSFNLIGLIGHSLGAQVAGAAGKRTSRGIVASIVGLDPAGPLFSLDDPANRLHHTDAQYVECHVTDGGRLGFQHPVGHANFYPNWGIQQPGCGPDLTGQCGHSLATTFMVESINPANIFGASRCRDLEDIRARQCVISGPSRRLGGEPVQDGPAIVGSVYFLATNAASPFAQGPR</sequence>
<proteinExistence type="inferred from homology"/>
<protein>
    <submittedName>
        <fullName evidence="7">Lipase member H</fullName>
    </submittedName>
</protein>
<evidence type="ECO:0000256" key="1">
    <source>
        <dbReference type="ARBA" id="ARBA00004613"/>
    </source>
</evidence>
<keyword evidence="3" id="KW-0964">Secreted</keyword>
<dbReference type="GO" id="GO:0016298">
    <property type="term" value="F:lipase activity"/>
    <property type="evidence" value="ECO:0007669"/>
    <property type="project" value="InterPro"/>
</dbReference>
<evidence type="ECO:0000256" key="5">
    <source>
        <dbReference type="SAM" id="SignalP"/>
    </source>
</evidence>
<evidence type="ECO:0000313" key="7">
    <source>
        <dbReference type="EMBL" id="KAJ6634466.1"/>
    </source>
</evidence>
<dbReference type="PANTHER" id="PTHR11610">
    <property type="entry name" value="LIPASE"/>
    <property type="match status" value="1"/>
</dbReference>
<dbReference type="PANTHER" id="PTHR11610:SF150">
    <property type="entry name" value="FI01825P-RELATED"/>
    <property type="match status" value="1"/>
</dbReference>
<feature type="chain" id="PRO_5040711400" evidence="5">
    <location>
        <begin position="18"/>
        <end position="342"/>
    </location>
</feature>
<dbReference type="InterPro" id="IPR033906">
    <property type="entry name" value="Lipase_N"/>
</dbReference>
<accession>A0A9Q0MQP4</accession>
<evidence type="ECO:0000259" key="6">
    <source>
        <dbReference type="Pfam" id="PF00151"/>
    </source>
</evidence>
<dbReference type="GO" id="GO:0005615">
    <property type="term" value="C:extracellular space"/>
    <property type="evidence" value="ECO:0007669"/>
    <property type="project" value="TreeGrafter"/>
</dbReference>
<dbReference type="AlphaFoldDB" id="A0A9Q0MQP4"/>
<dbReference type="GO" id="GO:0016042">
    <property type="term" value="P:lipid catabolic process"/>
    <property type="evidence" value="ECO:0007669"/>
    <property type="project" value="TreeGrafter"/>
</dbReference>
<organism evidence="7 9">
    <name type="scientific">Pseudolycoriella hygida</name>
    <dbReference type="NCBI Taxonomy" id="35572"/>
    <lineage>
        <taxon>Eukaryota</taxon>
        <taxon>Metazoa</taxon>
        <taxon>Ecdysozoa</taxon>
        <taxon>Arthropoda</taxon>
        <taxon>Hexapoda</taxon>
        <taxon>Insecta</taxon>
        <taxon>Pterygota</taxon>
        <taxon>Neoptera</taxon>
        <taxon>Endopterygota</taxon>
        <taxon>Diptera</taxon>
        <taxon>Nematocera</taxon>
        <taxon>Sciaroidea</taxon>
        <taxon>Sciaridae</taxon>
        <taxon>Pseudolycoriella</taxon>
    </lineage>
</organism>
<dbReference type="Proteomes" id="UP001151699">
    <property type="component" value="Chromosome A"/>
</dbReference>
<dbReference type="GO" id="GO:0017171">
    <property type="term" value="F:serine hydrolase activity"/>
    <property type="evidence" value="ECO:0007669"/>
    <property type="project" value="TreeGrafter"/>
</dbReference>
<reference evidence="7" key="1">
    <citation type="submission" date="2022-07" db="EMBL/GenBank/DDBJ databases">
        <authorList>
            <person name="Trinca V."/>
            <person name="Uliana J.V.C."/>
            <person name="Torres T.T."/>
            <person name="Ward R.J."/>
            <person name="Monesi N."/>
        </authorList>
    </citation>
    <scope>NUCLEOTIDE SEQUENCE</scope>
    <source>
        <strain evidence="7">HSMRA1968</strain>
        <tissue evidence="7">Whole embryos</tissue>
    </source>
</reference>
<dbReference type="InterPro" id="IPR029058">
    <property type="entry name" value="AB_hydrolase_fold"/>
</dbReference>
<evidence type="ECO:0000256" key="3">
    <source>
        <dbReference type="ARBA" id="ARBA00022525"/>
    </source>
</evidence>
<evidence type="ECO:0000313" key="9">
    <source>
        <dbReference type="Proteomes" id="UP001151699"/>
    </source>
</evidence>
<dbReference type="Gene3D" id="3.40.50.1820">
    <property type="entry name" value="alpha/beta hydrolase"/>
    <property type="match status" value="1"/>
</dbReference>
<comment type="caution">
    <text evidence="7">The sequence shown here is derived from an EMBL/GenBank/DDBJ whole genome shotgun (WGS) entry which is preliminary data.</text>
</comment>
<keyword evidence="9" id="KW-1185">Reference proteome</keyword>